<keyword evidence="4 8" id="KW-0378">Hydrolase</keyword>
<evidence type="ECO:0000313" key="9">
    <source>
        <dbReference type="EMBL" id="RIJ29791.1"/>
    </source>
</evidence>
<dbReference type="OrthoDB" id="9782620at2"/>
<keyword evidence="10" id="KW-1185">Reference proteome</keyword>
<dbReference type="GO" id="GO:0006508">
    <property type="term" value="P:proteolysis"/>
    <property type="evidence" value="ECO:0007669"/>
    <property type="project" value="UniProtKB-KW"/>
</dbReference>
<evidence type="ECO:0000256" key="8">
    <source>
        <dbReference type="RuleBase" id="RU364100"/>
    </source>
</evidence>
<evidence type="ECO:0000256" key="7">
    <source>
        <dbReference type="ARBA" id="ARBA00023239"/>
    </source>
</evidence>
<dbReference type="InterPro" id="IPR003738">
    <property type="entry name" value="SRAP"/>
</dbReference>
<dbReference type="GO" id="GO:0106300">
    <property type="term" value="P:protein-DNA covalent cross-linking repair"/>
    <property type="evidence" value="ECO:0007669"/>
    <property type="project" value="InterPro"/>
</dbReference>
<keyword evidence="7" id="KW-0456">Lyase</keyword>
<keyword evidence="3" id="KW-0227">DNA damage</keyword>
<gene>
    <name evidence="9" type="ORF">D1223_09255</name>
</gene>
<dbReference type="AlphaFoldDB" id="A0A399RGV1"/>
<comment type="similarity">
    <text evidence="1 8">Belongs to the SOS response-associated peptidase family.</text>
</comment>
<dbReference type="Gene3D" id="3.90.1680.10">
    <property type="entry name" value="SOS response associated peptidase-like"/>
    <property type="match status" value="1"/>
</dbReference>
<comment type="caution">
    <text evidence="9">The sequence shown here is derived from an EMBL/GenBank/DDBJ whole genome shotgun (WGS) entry which is preliminary data.</text>
</comment>
<evidence type="ECO:0000256" key="2">
    <source>
        <dbReference type="ARBA" id="ARBA00022670"/>
    </source>
</evidence>
<dbReference type="InterPro" id="IPR036590">
    <property type="entry name" value="SRAP-like"/>
</dbReference>
<dbReference type="Pfam" id="PF02586">
    <property type="entry name" value="SRAP"/>
    <property type="match status" value="1"/>
</dbReference>
<evidence type="ECO:0000256" key="4">
    <source>
        <dbReference type="ARBA" id="ARBA00022801"/>
    </source>
</evidence>
<dbReference type="SUPFAM" id="SSF143081">
    <property type="entry name" value="BB1717-like"/>
    <property type="match status" value="1"/>
</dbReference>
<dbReference type="RefSeq" id="WP_119376169.1">
    <property type="nucleotide sequence ID" value="NZ_QWFX01000008.1"/>
</dbReference>
<organism evidence="9 10">
    <name type="scientific">Henriciella mobilis</name>
    <dbReference type="NCBI Taxonomy" id="2305467"/>
    <lineage>
        <taxon>Bacteria</taxon>
        <taxon>Pseudomonadati</taxon>
        <taxon>Pseudomonadota</taxon>
        <taxon>Alphaproteobacteria</taxon>
        <taxon>Hyphomonadales</taxon>
        <taxon>Hyphomonadaceae</taxon>
        <taxon>Henriciella</taxon>
    </lineage>
</organism>
<reference evidence="9 10" key="1">
    <citation type="submission" date="2018-08" db="EMBL/GenBank/DDBJ databases">
        <title>Henriciella mobilis sp. nov., isolated from seawater.</title>
        <authorList>
            <person name="Cheng H."/>
            <person name="Wu Y.-H."/>
            <person name="Xu X.-W."/>
            <person name="Guo L.-L."/>
        </authorList>
    </citation>
    <scope>NUCLEOTIDE SEQUENCE [LARGE SCALE GENOMIC DNA]</scope>
    <source>
        <strain evidence="9 10">JN25</strain>
    </source>
</reference>
<keyword evidence="2 8" id="KW-0645">Protease</keyword>
<proteinExistence type="inferred from homology"/>
<keyword evidence="6" id="KW-0238">DNA-binding</keyword>
<dbReference type="EC" id="3.4.-.-" evidence="8"/>
<dbReference type="GO" id="GO:0016829">
    <property type="term" value="F:lyase activity"/>
    <property type="evidence" value="ECO:0007669"/>
    <property type="project" value="UniProtKB-KW"/>
</dbReference>
<name>A0A399RGV1_9PROT</name>
<dbReference type="PANTHER" id="PTHR13604:SF0">
    <property type="entry name" value="ABASIC SITE PROCESSING PROTEIN HMCES"/>
    <property type="match status" value="1"/>
</dbReference>
<evidence type="ECO:0000256" key="3">
    <source>
        <dbReference type="ARBA" id="ARBA00022763"/>
    </source>
</evidence>
<keyword evidence="5" id="KW-0190">Covalent protein-DNA linkage</keyword>
<dbReference type="Proteomes" id="UP000266385">
    <property type="component" value="Unassembled WGS sequence"/>
</dbReference>
<sequence>MCNLYSMTTNQEAMRRLFSATDRLGNQPPLPGIFPDMDVPIVKHNGSTRELVHARWGWNKAKFGWVTNIRNLDGWPWKHVIQDRSQRCLVPASSFAEYHPTEKTEKGHKAAVWFKLKGDEPRPPFAFAGFCRRWDWEKDGLRKKADASLAEDGVETLAMAFLTTEPNEVVAPIHPKAQPVILTKEEEFDAWLTGAPEDVRELQRPLESDALVVCSLKSGPLFELVPASDMELRHGQEIYA</sequence>
<accession>A0A399RGV1</accession>
<evidence type="ECO:0000256" key="5">
    <source>
        <dbReference type="ARBA" id="ARBA00023124"/>
    </source>
</evidence>
<evidence type="ECO:0000256" key="1">
    <source>
        <dbReference type="ARBA" id="ARBA00008136"/>
    </source>
</evidence>
<dbReference type="GO" id="GO:0008233">
    <property type="term" value="F:peptidase activity"/>
    <property type="evidence" value="ECO:0007669"/>
    <property type="project" value="UniProtKB-KW"/>
</dbReference>
<protein>
    <recommendedName>
        <fullName evidence="8">Abasic site processing protein</fullName>
        <ecNumber evidence="8">3.4.-.-</ecNumber>
    </recommendedName>
</protein>
<evidence type="ECO:0000313" key="10">
    <source>
        <dbReference type="Proteomes" id="UP000266385"/>
    </source>
</evidence>
<dbReference type="GO" id="GO:0003697">
    <property type="term" value="F:single-stranded DNA binding"/>
    <property type="evidence" value="ECO:0007669"/>
    <property type="project" value="InterPro"/>
</dbReference>
<dbReference type="PANTHER" id="PTHR13604">
    <property type="entry name" value="DC12-RELATED"/>
    <property type="match status" value="1"/>
</dbReference>
<evidence type="ECO:0000256" key="6">
    <source>
        <dbReference type="ARBA" id="ARBA00023125"/>
    </source>
</evidence>
<dbReference type="EMBL" id="QWFX01000008">
    <property type="protein sequence ID" value="RIJ29791.1"/>
    <property type="molecule type" value="Genomic_DNA"/>
</dbReference>